<dbReference type="InterPro" id="IPR029039">
    <property type="entry name" value="Flavoprotein-like_sf"/>
</dbReference>
<accession>A0A9D1HWG5</accession>
<dbReference type="InterPro" id="IPR047964">
    <property type="entry name" value="EFR1-like"/>
</dbReference>
<dbReference type="SUPFAM" id="SSF54862">
    <property type="entry name" value="4Fe-4S ferredoxins"/>
    <property type="match status" value="1"/>
</dbReference>
<reference evidence="2" key="2">
    <citation type="journal article" date="2021" name="PeerJ">
        <title>Extensive microbial diversity within the chicken gut microbiome revealed by metagenomics and culture.</title>
        <authorList>
            <person name="Gilroy R."/>
            <person name="Ravi A."/>
            <person name="Getino M."/>
            <person name="Pursley I."/>
            <person name="Horton D.L."/>
            <person name="Alikhan N.F."/>
            <person name="Baker D."/>
            <person name="Gharbi K."/>
            <person name="Hall N."/>
            <person name="Watson M."/>
            <person name="Adriaenssens E.M."/>
            <person name="Foster-Nyarko E."/>
            <person name="Jarju S."/>
            <person name="Secka A."/>
            <person name="Antonio M."/>
            <person name="Oren A."/>
            <person name="Chaudhuri R.R."/>
            <person name="La Ragione R."/>
            <person name="Hildebrand F."/>
            <person name="Pallen M.J."/>
        </authorList>
    </citation>
    <scope>NUCLEOTIDE SEQUENCE</scope>
    <source>
        <strain evidence="2">ChiHjej12B11-29160</strain>
    </source>
</reference>
<dbReference type="NCBIfam" id="NF038196">
    <property type="entry name" value="ferrodoxin_EFR1"/>
    <property type="match status" value="1"/>
</dbReference>
<dbReference type="EMBL" id="DVMQ01000010">
    <property type="protein sequence ID" value="HIU23848.1"/>
    <property type="molecule type" value="Genomic_DNA"/>
</dbReference>
<protein>
    <submittedName>
        <fullName evidence="2">EFR1 family ferrodoxin</fullName>
    </submittedName>
</protein>
<proteinExistence type="predicted"/>
<evidence type="ECO:0000313" key="3">
    <source>
        <dbReference type="Proteomes" id="UP000824078"/>
    </source>
</evidence>
<evidence type="ECO:0000259" key="1">
    <source>
        <dbReference type="PROSITE" id="PS51379"/>
    </source>
</evidence>
<evidence type="ECO:0000313" key="2">
    <source>
        <dbReference type="EMBL" id="HIU23848.1"/>
    </source>
</evidence>
<dbReference type="Pfam" id="PF13187">
    <property type="entry name" value="Fer4_9"/>
    <property type="match status" value="1"/>
</dbReference>
<dbReference type="AlphaFoldDB" id="A0A9D1HWG5"/>
<feature type="domain" description="4Fe-4S ferredoxin-type" evidence="1">
    <location>
        <begin position="181"/>
        <end position="209"/>
    </location>
</feature>
<dbReference type="Gene3D" id="3.30.70.20">
    <property type="match status" value="1"/>
</dbReference>
<feature type="domain" description="4Fe-4S ferredoxin-type" evidence="1">
    <location>
        <begin position="215"/>
        <end position="237"/>
    </location>
</feature>
<dbReference type="InterPro" id="IPR017896">
    <property type="entry name" value="4Fe4S_Fe-S-bd"/>
</dbReference>
<comment type="caution">
    <text evidence="2">The sequence shown here is derived from an EMBL/GenBank/DDBJ whole genome shotgun (WGS) entry which is preliminary data.</text>
</comment>
<dbReference type="SUPFAM" id="SSF52218">
    <property type="entry name" value="Flavoproteins"/>
    <property type="match status" value="1"/>
</dbReference>
<sequence length="261" mass="28636">MILYFSATGNSGYVAKRIADGLGDERLDLFDRIRDEDFSPITSKTPLVLVTPTYAWRIPRIIKSLIERTPITAPAGVYFVMTCAGSIGNAGAYLERLCAKKGLMYRGCAGIIMPENYIALFTTPAPTEAKHIIDAAEPAIDRVIECIKAGNDLPEKNPSLVDRLRSGIVNDLFYPTTVHATKFRVTDACISCGMCVHACPLANIHLEDGTPVWGNDCTHCMACINCCPKEAIEYGKHSVGLPRYTFKRAFSASKVKRSNHT</sequence>
<dbReference type="PROSITE" id="PS51379">
    <property type="entry name" value="4FE4S_FER_2"/>
    <property type="match status" value="2"/>
</dbReference>
<dbReference type="Gene3D" id="3.40.50.360">
    <property type="match status" value="1"/>
</dbReference>
<name>A0A9D1HWG5_9ACTN</name>
<gene>
    <name evidence="2" type="ORF">IAD17_02880</name>
</gene>
<reference evidence="2" key="1">
    <citation type="submission" date="2020-10" db="EMBL/GenBank/DDBJ databases">
        <authorList>
            <person name="Gilroy R."/>
        </authorList>
    </citation>
    <scope>NUCLEOTIDE SEQUENCE</scope>
    <source>
        <strain evidence="2">ChiHjej12B11-29160</strain>
    </source>
</reference>
<organism evidence="2 3">
    <name type="scientific">Candidatus Coprovicinus avistercoris</name>
    <dbReference type="NCBI Taxonomy" id="2840754"/>
    <lineage>
        <taxon>Bacteria</taxon>
        <taxon>Bacillati</taxon>
        <taxon>Actinomycetota</taxon>
        <taxon>Coriobacteriia</taxon>
        <taxon>Coriobacteriales</taxon>
        <taxon>Coriobacteriaceae</taxon>
        <taxon>Coriobacteriaceae incertae sedis</taxon>
        <taxon>Candidatus Coprovicinus</taxon>
    </lineage>
</organism>
<dbReference type="Proteomes" id="UP000824078">
    <property type="component" value="Unassembled WGS sequence"/>
</dbReference>